<dbReference type="Proteomes" id="UP000652761">
    <property type="component" value="Unassembled WGS sequence"/>
</dbReference>
<comment type="caution">
    <text evidence="1">The sequence shown here is derived from an EMBL/GenBank/DDBJ whole genome shotgun (WGS) entry which is preliminary data.</text>
</comment>
<organism evidence="1 2">
    <name type="scientific">Colocasia esculenta</name>
    <name type="common">Wild taro</name>
    <name type="synonym">Arum esculentum</name>
    <dbReference type="NCBI Taxonomy" id="4460"/>
    <lineage>
        <taxon>Eukaryota</taxon>
        <taxon>Viridiplantae</taxon>
        <taxon>Streptophyta</taxon>
        <taxon>Embryophyta</taxon>
        <taxon>Tracheophyta</taxon>
        <taxon>Spermatophyta</taxon>
        <taxon>Magnoliopsida</taxon>
        <taxon>Liliopsida</taxon>
        <taxon>Araceae</taxon>
        <taxon>Aroideae</taxon>
        <taxon>Colocasieae</taxon>
        <taxon>Colocasia</taxon>
    </lineage>
</organism>
<proteinExistence type="predicted"/>
<protein>
    <submittedName>
        <fullName evidence="1">Uncharacterized protein</fullName>
    </submittedName>
</protein>
<sequence length="78" mass="8611">MVQRLDSRCQKDIYPRLLHADKNGHMAAALRPLTTIKYMAATVSCGHNIYWPRLPAIAVQSIAAVAPTAANSTLWPRP</sequence>
<gene>
    <name evidence="1" type="ORF">Taro_054445</name>
</gene>
<accession>A0A843XQF9</accession>
<reference evidence="1" key="1">
    <citation type="submission" date="2017-07" db="EMBL/GenBank/DDBJ databases">
        <title>Taro Niue Genome Assembly and Annotation.</title>
        <authorList>
            <person name="Atibalentja N."/>
            <person name="Keating K."/>
            <person name="Fields C.J."/>
        </authorList>
    </citation>
    <scope>NUCLEOTIDE SEQUENCE</scope>
    <source>
        <strain evidence="1">Niue_2</strain>
        <tissue evidence="1">Leaf</tissue>
    </source>
</reference>
<dbReference type="AlphaFoldDB" id="A0A843XQF9"/>
<keyword evidence="2" id="KW-1185">Reference proteome</keyword>
<dbReference type="EMBL" id="NMUH01010987">
    <property type="protein sequence ID" value="MQM21403.1"/>
    <property type="molecule type" value="Genomic_DNA"/>
</dbReference>
<evidence type="ECO:0000313" key="1">
    <source>
        <dbReference type="EMBL" id="MQM21403.1"/>
    </source>
</evidence>
<evidence type="ECO:0000313" key="2">
    <source>
        <dbReference type="Proteomes" id="UP000652761"/>
    </source>
</evidence>
<name>A0A843XQF9_COLES</name>